<protein>
    <recommendedName>
        <fullName evidence="2">Putative plant transposon protein domain-containing protein</fullName>
    </recommendedName>
</protein>
<evidence type="ECO:0000259" key="2">
    <source>
        <dbReference type="Pfam" id="PF20167"/>
    </source>
</evidence>
<evidence type="ECO:0000313" key="3">
    <source>
        <dbReference type="EnsemblPlants" id="PGSC0003DMT400085958"/>
    </source>
</evidence>
<dbReference type="AlphaFoldDB" id="M1DAN5"/>
<dbReference type="HOGENOM" id="CLU_583194_0_0_1"/>
<evidence type="ECO:0000256" key="1">
    <source>
        <dbReference type="SAM" id="MobiDB-lite"/>
    </source>
</evidence>
<feature type="region of interest" description="Disordered" evidence="1">
    <location>
        <begin position="401"/>
        <end position="457"/>
    </location>
</feature>
<dbReference type="Gramene" id="PGSC0003DMT400085958">
    <property type="protein sequence ID" value="PGSC0003DMT400085958"/>
    <property type="gene ID" value="PGSC0003DMG400035529"/>
</dbReference>
<dbReference type="PANTHER" id="PTHR33180">
    <property type="entry name" value="PHOTOSYSTEM II CP43 REACTION CENTER PROTEIN"/>
    <property type="match status" value="1"/>
</dbReference>
<proteinExistence type="predicted"/>
<feature type="region of interest" description="Disordered" evidence="1">
    <location>
        <begin position="120"/>
        <end position="186"/>
    </location>
</feature>
<evidence type="ECO:0000313" key="4">
    <source>
        <dbReference type="Proteomes" id="UP000011115"/>
    </source>
</evidence>
<dbReference type="EnsemblPlants" id="PGSC0003DMT400085958">
    <property type="protein sequence ID" value="PGSC0003DMT400085958"/>
    <property type="gene ID" value="PGSC0003DMG400035529"/>
</dbReference>
<reference evidence="4" key="1">
    <citation type="journal article" date="2011" name="Nature">
        <title>Genome sequence and analysis of the tuber crop potato.</title>
        <authorList>
            <consortium name="The Potato Genome Sequencing Consortium"/>
        </authorList>
    </citation>
    <scope>NUCLEOTIDE SEQUENCE [LARGE SCALE GENOMIC DNA]</scope>
    <source>
        <strain evidence="4">cv. DM1-3 516 R44</strain>
    </source>
</reference>
<dbReference type="InParanoid" id="M1DAN5"/>
<accession>M1DAN5</accession>
<feature type="compositionally biased region" description="Basic and acidic residues" evidence="1">
    <location>
        <begin position="401"/>
        <end position="410"/>
    </location>
</feature>
<dbReference type="Proteomes" id="UP000011115">
    <property type="component" value="Unassembled WGS sequence"/>
</dbReference>
<feature type="compositionally biased region" description="Polar residues" evidence="1">
    <location>
        <begin position="162"/>
        <end position="180"/>
    </location>
</feature>
<dbReference type="PaxDb" id="4113-PGSC0003DMT400085958"/>
<sequence length="469" mass="52670">MSRGPSRGPWAVAKIWCLGLQNSKASSRAFPQVVVFTTGHEVALITRVNILMRELMEFSPLEVMVFRDHILIFKQLEGERIHETRARFNELLTQYLTYGIPDTILLDCFYRSLGPRNKIYGQTTDQRKGERNCENAPPPRGKATTTSKSNGKGKALELSDASFDSTGFYSTEPPTYNSESEGSDEDYQTEAMRAELRSKMIHDPYRIRYSQSTTLTPPAPEQALVLVPPVQGPQYGSTNRSKAESLRTNIEEKRFSIDGVIDRYPEVMECLKHNKFQIFTRHRSSYMPRWVREFYDAYNALVPQRKRQVLSLKEVDYVVVRGRKVASDSKAINIALGMSNKISDHCQHLIGTQKLDATKNVLITELCKRARVLRDTTKDVELVRTASTSIQKIEAEYLKDQEEKKQKEAVATRSIPTEASLPTPAPRPSGICDVITTPSDPIGPSAASLPPRPTAAVASCEPITQASLI</sequence>
<dbReference type="PANTHER" id="PTHR33180:SF31">
    <property type="entry name" value="POLYPROTEIN PROTEIN"/>
    <property type="match status" value="1"/>
</dbReference>
<reference evidence="3" key="2">
    <citation type="submission" date="2015-06" db="UniProtKB">
        <authorList>
            <consortium name="EnsemblPlants"/>
        </authorList>
    </citation>
    <scope>IDENTIFICATION</scope>
    <source>
        <strain evidence="3">DM1-3 516 R44</strain>
    </source>
</reference>
<organism evidence="3 4">
    <name type="scientific">Solanum tuberosum</name>
    <name type="common">Potato</name>
    <dbReference type="NCBI Taxonomy" id="4113"/>
    <lineage>
        <taxon>Eukaryota</taxon>
        <taxon>Viridiplantae</taxon>
        <taxon>Streptophyta</taxon>
        <taxon>Embryophyta</taxon>
        <taxon>Tracheophyta</taxon>
        <taxon>Spermatophyta</taxon>
        <taxon>Magnoliopsida</taxon>
        <taxon>eudicotyledons</taxon>
        <taxon>Gunneridae</taxon>
        <taxon>Pentapetalae</taxon>
        <taxon>asterids</taxon>
        <taxon>lamiids</taxon>
        <taxon>Solanales</taxon>
        <taxon>Solanaceae</taxon>
        <taxon>Solanoideae</taxon>
        <taxon>Solaneae</taxon>
        <taxon>Solanum</taxon>
    </lineage>
</organism>
<dbReference type="Pfam" id="PF20167">
    <property type="entry name" value="Transposase_32"/>
    <property type="match status" value="1"/>
</dbReference>
<feature type="domain" description="Putative plant transposon protein" evidence="2">
    <location>
        <begin position="273"/>
        <end position="364"/>
    </location>
</feature>
<keyword evidence="4" id="KW-1185">Reference proteome</keyword>
<name>M1DAN5_SOLTU</name>
<dbReference type="InterPro" id="IPR046796">
    <property type="entry name" value="Transposase_32_dom"/>
</dbReference>